<gene>
    <name evidence="2" type="ORF">PCOR1329_LOCUS3957</name>
</gene>
<comment type="caution">
    <text evidence="2">The sequence shown here is derived from an EMBL/GenBank/DDBJ whole genome shotgun (WGS) entry which is preliminary data.</text>
</comment>
<sequence length="88" mass="9891">MELNVPADTASKDLFNEFAKAHPPASPELRMHILCTRLEDCVDKKHAEFYVRLVPEHMRISRGRAEHRGGHEGVKATAPDRSGSQKKS</sequence>
<reference evidence="2" key="1">
    <citation type="submission" date="2023-10" db="EMBL/GenBank/DDBJ databases">
        <authorList>
            <person name="Chen Y."/>
            <person name="Shah S."/>
            <person name="Dougan E. K."/>
            <person name="Thang M."/>
            <person name="Chan C."/>
        </authorList>
    </citation>
    <scope>NUCLEOTIDE SEQUENCE [LARGE SCALE GENOMIC DNA]</scope>
</reference>
<evidence type="ECO:0000313" key="3">
    <source>
        <dbReference type="Proteomes" id="UP001189429"/>
    </source>
</evidence>
<accession>A0ABN9PLQ8</accession>
<organism evidence="2 3">
    <name type="scientific">Prorocentrum cordatum</name>
    <dbReference type="NCBI Taxonomy" id="2364126"/>
    <lineage>
        <taxon>Eukaryota</taxon>
        <taxon>Sar</taxon>
        <taxon>Alveolata</taxon>
        <taxon>Dinophyceae</taxon>
        <taxon>Prorocentrales</taxon>
        <taxon>Prorocentraceae</taxon>
        <taxon>Prorocentrum</taxon>
    </lineage>
</organism>
<dbReference type="Proteomes" id="UP001189429">
    <property type="component" value="Unassembled WGS sequence"/>
</dbReference>
<proteinExistence type="predicted"/>
<feature type="compositionally biased region" description="Basic and acidic residues" evidence="1">
    <location>
        <begin position="62"/>
        <end position="74"/>
    </location>
</feature>
<evidence type="ECO:0000256" key="1">
    <source>
        <dbReference type="SAM" id="MobiDB-lite"/>
    </source>
</evidence>
<dbReference type="EMBL" id="CAUYUJ010001026">
    <property type="protein sequence ID" value="CAK0793786.1"/>
    <property type="molecule type" value="Genomic_DNA"/>
</dbReference>
<keyword evidence="3" id="KW-1185">Reference proteome</keyword>
<evidence type="ECO:0000313" key="2">
    <source>
        <dbReference type="EMBL" id="CAK0793786.1"/>
    </source>
</evidence>
<name>A0ABN9PLQ8_9DINO</name>
<protein>
    <submittedName>
        <fullName evidence="2">Uncharacterized protein</fullName>
    </submittedName>
</protein>
<feature type="region of interest" description="Disordered" evidence="1">
    <location>
        <begin position="62"/>
        <end position="88"/>
    </location>
</feature>